<proteinExistence type="predicted"/>
<evidence type="ECO:0000313" key="2">
    <source>
        <dbReference type="Proteomes" id="UP001206595"/>
    </source>
</evidence>
<accession>A0AAD5H9F0</accession>
<gene>
    <name evidence="1" type="ORF">K450DRAFT_264074</name>
</gene>
<keyword evidence="2" id="KW-1185">Reference proteome</keyword>
<name>A0AAD5H9F0_UMBRA</name>
<reference evidence="1" key="1">
    <citation type="submission" date="2021-06" db="EMBL/GenBank/DDBJ databases">
        <authorList>
            <consortium name="DOE Joint Genome Institute"/>
            <person name="Mondo S.J."/>
            <person name="Amses K.R."/>
            <person name="Simmons D.R."/>
            <person name="Longcore J.E."/>
            <person name="Seto K."/>
            <person name="Alves G.H."/>
            <person name="Bonds A.E."/>
            <person name="Quandt C.A."/>
            <person name="Davis W.J."/>
            <person name="Chang Y."/>
            <person name="Letcher P.M."/>
            <person name="Powell M.J."/>
            <person name="Kuo A."/>
            <person name="Labutti K."/>
            <person name="Pangilinan J."/>
            <person name="Andreopoulos W."/>
            <person name="Tritt A."/>
            <person name="Riley R."/>
            <person name="Hundley H."/>
            <person name="Johnson J."/>
            <person name="Lipzen A."/>
            <person name="Barry K."/>
            <person name="Berbee M.L."/>
            <person name="Buchler N.E."/>
            <person name="Grigoriev I.V."/>
            <person name="Spatafora J.W."/>
            <person name="Stajich J.E."/>
            <person name="James T.Y."/>
        </authorList>
    </citation>
    <scope>NUCLEOTIDE SEQUENCE</scope>
    <source>
        <strain evidence="1">AG</strain>
    </source>
</reference>
<reference evidence="1" key="2">
    <citation type="journal article" date="2022" name="Proc. Natl. Acad. Sci. U.S.A.">
        <title>Diploid-dominant life cycles characterize the early evolution of Fungi.</title>
        <authorList>
            <person name="Amses K.R."/>
            <person name="Simmons D.R."/>
            <person name="Longcore J.E."/>
            <person name="Mondo S.J."/>
            <person name="Seto K."/>
            <person name="Jeronimo G.H."/>
            <person name="Bonds A.E."/>
            <person name="Quandt C.A."/>
            <person name="Davis W.J."/>
            <person name="Chang Y."/>
            <person name="Federici B.A."/>
            <person name="Kuo A."/>
            <person name="LaButti K."/>
            <person name="Pangilinan J."/>
            <person name="Andreopoulos W."/>
            <person name="Tritt A."/>
            <person name="Riley R."/>
            <person name="Hundley H."/>
            <person name="Johnson J."/>
            <person name="Lipzen A."/>
            <person name="Barry K."/>
            <person name="Lang B.F."/>
            <person name="Cuomo C.A."/>
            <person name="Buchler N.E."/>
            <person name="Grigoriev I.V."/>
            <person name="Spatafora J.W."/>
            <person name="Stajich J.E."/>
            <person name="James T.Y."/>
        </authorList>
    </citation>
    <scope>NUCLEOTIDE SEQUENCE</scope>
    <source>
        <strain evidence="1">AG</strain>
    </source>
</reference>
<dbReference type="RefSeq" id="XP_051439940.1">
    <property type="nucleotide sequence ID" value="XM_051592745.1"/>
</dbReference>
<dbReference type="AlphaFoldDB" id="A0AAD5H9F0"/>
<protein>
    <submittedName>
        <fullName evidence="1">Uncharacterized protein</fullName>
    </submittedName>
</protein>
<comment type="caution">
    <text evidence="1">The sequence shown here is derived from an EMBL/GenBank/DDBJ whole genome shotgun (WGS) entry which is preliminary data.</text>
</comment>
<organism evidence="1 2">
    <name type="scientific">Umbelopsis ramanniana AG</name>
    <dbReference type="NCBI Taxonomy" id="1314678"/>
    <lineage>
        <taxon>Eukaryota</taxon>
        <taxon>Fungi</taxon>
        <taxon>Fungi incertae sedis</taxon>
        <taxon>Mucoromycota</taxon>
        <taxon>Mucoromycotina</taxon>
        <taxon>Umbelopsidomycetes</taxon>
        <taxon>Umbelopsidales</taxon>
        <taxon>Umbelopsidaceae</taxon>
        <taxon>Umbelopsis</taxon>
    </lineage>
</organism>
<dbReference type="Proteomes" id="UP001206595">
    <property type="component" value="Unassembled WGS sequence"/>
</dbReference>
<sequence>MLQLGHPLFSSDMSPYPLQSFSLYVSFGSNGSYGRILCICSTGFWPALDILCEYDRPFCSENRSVVHLGRKLERNSLHLPRKSSWVAPHIHWSLGFVPTAQRPLQKICQIHLCIYVPALPFRKAIGPFAVWYQRCRSTSKGHG</sequence>
<dbReference type="EMBL" id="MU621028">
    <property type="protein sequence ID" value="KAI8574934.1"/>
    <property type="molecule type" value="Genomic_DNA"/>
</dbReference>
<dbReference type="GeneID" id="75918087"/>
<evidence type="ECO:0000313" key="1">
    <source>
        <dbReference type="EMBL" id="KAI8574934.1"/>
    </source>
</evidence>